<dbReference type="EMBL" id="JAFBDZ010000001">
    <property type="protein sequence ID" value="MBM7583722.1"/>
    <property type="molecule type" value="Genomic_DNA"/>
</dbReference>
<dbReference type="InterPro" id="IPR001647">
    <property type="entry name" value="HTH_TetR"/>
</dbReference>
<comment type="caution">
    <text evidence="5">The sequence shown here is derived from an EMBL/GenBank/DDBJ whole genome shotgun (WGS) entry which is preliminary data.</text>
</comment>
<dbReference type="PROSITE" id="PS50977">
    <property type="entry name" value="HTH_TETR_2"/>
    <property type="match status" value="1"/>
</dbReference>
<keyword evidence="1" id="KW-0678">Repressor</keyword>
<sequence length="198" mass="22386">MNGEPKRQQTKQMLLDATKALVKEKGCSKMTLNDIMEQTGLSKGAIYHYVKSKDELLALILLERIEDMNSRFFAVVENGNKGFEKPLEQIINSLPSLQDPHDATNQIFNYLLGKNDQPRVKEVILQFHEQAIERSKQWILSGQKNGVIPLTVDADKIAELFILISYGIRMRSTISPNKHSFGTDDFSSLIAHLLGSKK</sequence>
<gene>
    <name evidence="5" type="ORF">JOC86_000259</name>
</gene>
<dbReference type="PRINTS" id="PR00455">
    <property type="entry name" value="HTHTETR"/>
</dbReference>
<keyword evidence="2 3" id="KW-0238">DNA-binding</keyword>
<dbReference type="Pfam" id="PF00440">
    <property type="entry name" value="TetR_N"/>
    <property type="match status" value="1"/>
</dbReference>
<dbReference type="RefSeq" id="WP_205167965.1">
    <property type="nucleotide sequence ID" value="NZ_JAFBDZ010000001.1"/>
</dbReference>
<evidence type="ECO:0000256" key="1">
    <source>
        <dbReference type="ARBA" id="ARBA00022491"/>
    </source>
</evidence>
<dbReference type="PANTHER" id="PTHR43479">
    <property type="entry name" value="ACREF/ENVCD OPERON REPRESSOR-RELATED"/>
    <property type="match status" value="1"/>
</dbReference>
<organism evidence="5 6">
    <name type="scientific">Rossellomorea pakistanensis</name>
    <dbReference type="NCBI Taxonomy" id="992288"/>
    <lineage>
        <taxon>Bacteria</taxon>
        <taxon>Bacillati</taxon>
        <taxon>Bacillota</taxon>
        <taxon>Bacilli</taxon>
        <taxon>Bacillales</taxon>
        <taxon>Bacillaceae</taxon>
        <taxon>Rossellomorea</taxon>
    </lineage>
</organism>
<evidence type="ECO:0000256" key="3">
    <source>
        <dbReference type="PROSITE-ProRule" id="PRU00335"/>
    </source>
</evidence>
<evidence type="ECO:0000313" key="6">
    <source>
        <dbReference type="Proteomes" id="UP001646157"/>
    </source>
</evidence>
<proteinExistence type="predicted"/>
<evidence type="ECO:0000313" key="5">
    <source>
        <dbReference type="EMBL" id="MBM7583722.1"/>
    </source>
</evidence>
<dbReference type="InterPro" id="IPR036271">
    <property type="entry name" value="Tet_transcr_reg_TetR-rel_C_sf"/>
</dbReference>
<dbReference type="Gene3D" id="1.10.10.60">
    <property type="entry name" value="Homeodomain-like"/>
    <property type="match status" value="1"/>
</dbReference>
<evidence type="ECO:0000259" key="4">
    <source>
        <dbReference type="PROSITE" id="PS50977"/>
    </source>
</evidence>
<dbReference type="Proteomes" id="UP001646157">
    <property type="component" value="Unassembled WGS sequence"/>
</dbReference>
<dbReference type="SUPFAM" id="SSF46689">
    <property type="entry name" value="Homeodomain-like"/>
    <property type="match status" value="1"/>
</dbReference>
<dbReference type="SUPFAM" id="SSF48498">
    <property type="entry name" value="Tetracyclin repressor-like, C-terminal domain"/>
    <property type="match status" value="1"/>
</dbReference>
<reference evidence="5 6" key="1">
    <citation type="submission" date="2021-01" db="EMBL/GenBank/DDBJ databases">
        <title>Genomic Encyclopedia of Type Strains, Phase IV (KMG-IV): sequencing the most valuable type-strain genomes for metagenomic binning, comparative biology and taxonomic classification.</title>
        <authorList>
            <person name="Goeker M."/>
        </authorList>
    </citation>
    <scope>NUCLEOTIDE SEQUENCE [LARGE SCALE GENOMIC DNA]</scope>
    <source>
        <strain evidence="5 6">DSM 24834</strain>
    </source>
</reference>
<dbReference type="PANTHER" id="PTHR43479:SF11">
    <property type="entry name" value="ACREF_ENVCD OPERON REPRESSOR-RELATED"/>
    <property type="match status" value="1"/>
</dbReference>
<evidence type="ECO:0000256" key="2">
    <source>
        <dbReference type="ARBA" id="ARBA00023125"/>
    </source>
</evidence>
<protein>
    <submittedName>
        <fullName evidence="5">AcrR family transcriptional regulator</fullName>
    </submittedName>
</protein>
<name>A0ABS2N7A3_9BACI</name>
<accession>A0ABS2N7A3</accession>
<feature type="domain" description="HTH tetR-type" evidence="4">
    <location>
        <begin position="8"/>
        <end position="68"/>
    </location>
</feature>
<keyword evidence="6" id="KW-1185">Reference proteome</keyword>
<dbReference type="InterPro" id="IPR009057">
    <property type="entry name" value="Homeodomain-like_sf"/>
</dbReference>
<dbReference type="Gene3D" id="1.10.357.10">
    <property type="entry name" value="Tetracycline Repressor, domain 2"/>
    <property type="match status" value="1"/>
</dbReference>
<feature type="DNA-binding region" description="H-T-H motif" evidence="3">
    <location>
        <begin position="31"/>
        <end position="50"/>
    </location>
</feature>
<dbReference type="InterPro" id="IPR050624">
    <property type="entry name" value="HTH-type_Tx_Regulator"/>
</dbReference>